<dbReference type="GO" id="GO:0005768">
    <property type="term" value="C:endosome"/>
    <property type="evidence" value="ECO:0007669"/>
    <property type="project" value="TreeGrafter"/>
</dbReference>
<dbReference type="GeneID" id="54783917"/>
<evidence type="ECO:0000313" key="15">
    <source>
        <dbReference type="Proteomes" id="UP000449547"/>
    </source>
</evidence>
<dbReference type="Pfam" id="PF19566">
    <property type="entry name" value="Snx8_BAR_dom"/>
    <property type="match status" value="1"/>
</dbReference>
<dbReference type="RefSeq" id="XP_034009890.1">
    <property type="nucleotide sequence ID" value="XM_034158229.1"/>
</dbReference>
<dbReference type="InterPro" id="IPR045734">
    <property type="entry name" value="Snx8_BAR_dom"/>
</dbReference>
<dbReference type="OMA" id="CCHEELT"/>
<evidence type="ECO:0000259" key="13">
    <source>
        <dbReference type="PROSITE" id="PS50195"/>
    </source>
</evidence>
<evidence type="ECO:0000256" key="11">
    <source>
        <dbReference type="SAM" id="Coils"/>
    </source>
</evidence>
<evidence type="ECO:0000256" key="7">
    <source>
        <dbReference type="ARBA" id="ARBA00022490"/>
    </source>
</evidence>
<dbReference type="SMART" id="SM00312">
    <property type="entry name" value="PX"/>
    <property type="match status" value="1"/>
</dbReference>
<dbReference type="OrthoDB" id="10064318at2759"/>
<dbReference type="EMBL" id="SWFT01000158">
    <property type="protein sequence ID" value="KAA8897289.1"/>
    <property type="molecule type" value="Genomic_DNA"/>
</dbReference>
<dbReference type="Proteomes" id="UP000449547">
    <property type="component" value="Unassembled WGS sequence"/>
</dbReference>
<evidence type="ECO:0000256" key="1">
    <source>
        <dbReference type="ARBA" id="ARBA00002474"/>
    </source>
</evidence>
<name>A0A642UDW6_DIURU</name>
<dbReference type="PANTHER" id="PTHR47554:SF1">
    <property type="entry name" value="SORTING NEXIN MVP1"/>
    <property type="match status" value="1"/>
</dbReference>
<proteinExistence type="inferred from homology"/>
<organism evidence="14 15">
    <name type="scientific">Diutina rugosa</name>
    <name type="common">Yeast</name>
    <name type="synonym">Candida rugosa</name>
    <dbReference type="NCBI Taxonomy" id="5481"/>
    <lineage>
        <taxon>Eukaryota</taxon>
        <taxon>Fungi</taxon>
        <taxon>Dikarya</taxon>
        <taxon>Ascomycota</taxon>
        <taxon>Saccharomycotina</taxon>
        <taxon>Pichiomycetes</taxon>
        <taxon>Debaryomycetaceae</taxon>
        <taxon>Diutina</taxon>
    </lineage>
</organism>
<keyword evidence="11" id="KW-0175">Coiled coil</keyword>
<feature type="coiled-coil region" evidence="11">
    <location>
        <begin position="509"/>
        <end position="543"/>
    </location>
</feature>
<evidence type="ECO:0000256" key="2">
    <source>
        <dbReference type="ARBA" id="ARBA00004287"/>
    </source>
</evidence>
<dbReference type="AlphaFoldDB" id="A0A642UDW6"/>
<dbReference type="Pfam" id="PF00787">
    <property type="entry name" value="PX"/>
    <property type="match status" value="1"/>
</dbReference>
<keyword evidence="7" id="KW-0963">Cytoplasm</keyword>
<evidence type="ECO:0000256" key="4">
    <source>
        <dbReference type="ARBA" id="ARBA00010883"/>
    </source>
</evidence>
<dbReference type="InterPro" id="IPR027267">
    <property type="entry name" value="AH/BAR_dom_sf"/>
</dbReference>
<feature type="domain" description="PX" evidence="13">
    <location>
        <begin position="232"/>
        <end position="350"/>
    </location>
</feature>
<evidence type="ECO:0000256" key="9">
    <source>
        <dbReference type="ARBA" id="ARBA00023136"/>
    </source>
</evidence>
<dbReference type="InterPro" id="IPR001683">
    <property type="entry name" value="PX_dom"/>
</dbReference>
<dbReference type="GO" id="GO:0032266">
    <property type="term" value="F:phosphatidylinositol-3-phosphate binding"/>
    <property type="evidence" value="ECO:0007669"/>
    <property type="project" value="TreeGrafter"/>
</dbReference>
<dbReference type="SUPFAM" id="SSF64268">
    <property type="entry name" value="PX domain"/>
    <property type="match status" value="1"/>
</dbReference>
<reference evidence="14 15" key="1">
    <citation type="submission" date="2019-07" db="EMBL/GenBank/DDBJ databases">
        <title>Genome assembly of two rare yeast pathogens: Diutina rugosa and Trichomonascus ciferrii.</title>
        <authorList>
            <person name="Mixao V."/>
            <person name="Saus E."/>
            <person name="Hansen A."/>
            <person name="Lass-Flor C."/>
            <person name="Gabaldon T."/>
        </authorList>
    </citation>
    <scope>NUCLEOTIDE SEQUENCE [LARGE SCALE GENOMIC DNA]</scope>
    <source>
        <strain evidence="14 15">CBS 613</strain>
    </source>
</reference>
<dbReference type="GO" id="GO:0005829">
    <property type="term" value="C:cytosol"/>
    <property type="evidence" value="ECO:0007669"/>
    <property type="project" value="GOC"/>
</dbReference>
<evidence type="ECO:0000256" key="3">
    <source>
        <dbReference type="ARBA" id="ARBA00004496"/>
    </source>
</evidence>
<dbReference type="GO" id="GO:0006623">
    <property type="term" value="P:protein targeting to vacuole"/>
    <property type="evidence" value="ECO:0007669"/>
    <property type="project" value="TreeGrafter"/>
</dbReference>
<evidence type="ECO:0000256" key="10">
    <source>
        <dbReference type="ARBA" id="ARBA00072009"/>
    </source>
</evidence>
<dbReference type="VEuPathDB" id="FungiDB:DIURU_005266"/>
<dbReference type="Gene3D" id="1.20.1270.60">
    <property type="entry name" value="Arfaptin homology (AH) domain/BAR domain"/>
    <property type="match status" value="1"/>
</dbReference>
<keyword evidence="8" id="KW-0653">Protein transport</keyword>
<dbReference type="InterPro" id="IPR036871">
    <property type="entry name" value="PX_dom_sf"/>
</dbReference>
<gene>
    <name evidence="14" type="ORF">DIURU_005266</name>
</gene>
<keyword evidence="6" id="KW-0813">Transport</keyword>
<evidence type="ECO:0000256" key="5">
    <source>
        <dbReference type="ARBA" id="ARBA00014268"/>
    </source>
</evidence>
<comment type="similarity">
    <text evidence="4">Belongs to the sorting nexin family.</text>
</comment>
<dbReference type="InterPro" id="IPR028662">
    <property type="entry name" value="SNX8/Mvp1"/>
</dbReference>
<feature type="region of interest" description="Disordered" evidence="12">
    <location>
        <begin position="1"/>
        <end position="28"/>
    </location>
</feature>
<feature type="compositionally biased region" description="Polar residues" evidence="12">
    <location>
        <begin position="18"/>
        <end position="28"/>
    </location>
</feature>
<comment type="subcellular location">
    <subcellularLocation>
        <location evidence="3">Cytoplasm</location>
    </subcellularLocation>
    <subcellularLocation>
        <location evidence="2">Membrane</location>
        <topology evidence="2">Peripheral membrane protein</topology>
        <orientation evidence="2">Cytoplasmic side</orientation>
    </subcellularLocation>
</comment>
<comment type="caution">
    <text evidence="14">The sequence shown here is derived from an EMBL/GenBank/DDBJ whole genome shotgun (WGS) entry which is preliminary data.</text>
</comment>
<dbReference type="PANTHER" id="PTHR47554">
    <property type="entry name" value="SORTING NEXIN MVP1"/>
    <property type="match status" value="1"/>
</dbReference>
<sequence>MSNYYAPDPFENAWGDATSPNPGASTYGFNSGLAQSSAVLSPSPFTSSGDMPSQYQDIRQKFPDVATSSQFDTEIVQKVVQQGSLTPAQAAKVTSTVYDNLMPLDDKGFLQALGVLALELESESGDYVTLQYRMNNLPELPEAVANLFLETIANDVVAPVARKPKSTSLLHSIKGDCSETTWDPLLTDRSSKTLEDPTEDREATPTPQAPPANSREINTYLNDIRARFNPLSPNEIHIKELPEREGIVFKHTNYNITHNLRLGTTQPGQKSVVRRYSDFVWLLEFLLKKYPFRVIPGLPPKKFNGSSPDSQFLQRRRRGLFRFLNQLVKHPVLSKDPVVVSFLTVPTDLSVWRRQAHIDDNIEFKGQKISTNFINTIWPALGTEFMSAWAKADSNIPRIIEVWTKIVILAERHEKRQQQIAQDNSRFNEMLSALSNLDTSLYPVDGPQSEPSAMGTNNANDTPNINESLRYVGSSFTKSSDVRIDESFQFNSDILEQMKGYLDYLYSMQELFERNKRLAANNIDQLEMQIKEKEARYNKLNNEDVDAKGASIANLRQSIINDKQEMFQQLNRDWLIKQCCHEELTMMQQTQFLISQVWLDYARTRLRSQQKLLEIQDNLVQEIGSLMPVEHSSS</sequence>
<accession>A0A642UDW6</accession>
<evidence type="ECO:0000256" key="8">
    <source>
        <dbReference type="ARBA" id="ARBA00022927"/>
    </source>
</evidence>
<dbReference type="CDD" id="cd07597">
    <property type="entry name" value="BAR_SNX8"/>
    <property type="match status" value="1"/>
</dbReference>
<dbReference type="GO" id="GO:0042147">
    <property type="term" value="P:retrograde transport, endosome to Golgi"/>
    <property type="evidence" value="ECO:0007669"/>
    <property type="project" value="InterPro"/>
</dbReference>
<dbReference type="FunFam" id="3.30.1520.10:FF:000042">
    <property type="entry name" value="Sorting nexin mvp1"/>
    <property type="match status" value="1"/>
</dbReference>
<dbReference type="Gene3D" id="3.30.1520.10">
    <property type="entry name" value="Phox-like domain"/>
    <property type="match status" value="1"/>
</dbReference>
<protein>
    <recommendedName>
        <fullName evidence="5">Sorting nexin MVP1</fullName>
    </recommendedName>
    <alternativeName>
        <fullName evidence="10">Sorting nexin mvp1</fullName>
    </alternativeName>
</protein>
<feature type="region of interest" description="Disordered" evidence="12">
    <location>
        <begin position="181"/>
        <end position="215"/>
    </location>
</feature>
<evidence type="ECO:0000256" key="12">
    <source>
        <dbReference type="SAM" id="MobiDB-lite"/>
    </source>
</evidence>
<dbReference type="PROSITE" id="PS50195">
    <property type="entry name" value="PX"/>
    <property type="match status" value="1"/>
</dbReference>
<dbReference type="GO" id="GO:0016020">
    <property type="term" value="C:membrane"/>
    <property type="evidence" value="ECO:0007669"/>
    <property type="project" value="UniProtKB-SubCell"/>
</dbReference>
<feature type="compositionally biased region" description="Basic and acidic residues" evidence="12">
    <location>
        <begin position="189"/>
        <end position="203"/>
    </location>
</feature>
<keyword evidence="9" id="KW-0472">Membrane</keyword>
<evidence type="ECO:0000313" key="14">
    <source>
        <dbReference type="EMBL" id="KAA8897289.1"/>
    </source>
</evidence>
<comment type="function">
    <text evidence="1">Required for vacuolar protein sorting.</text>
</comment>
<keyword evidence="15" id="KW-1185">Reference proteome</keyword>
<evidence type="ECO:0000256" key="6">
    <source>
        <dbReference type="ARBA" id="ARBA00022448"/>
    </source>
</evidence>